<evidence type="ECO:0000313" key="2">
    <source>
        <dbReference type="Proteomes" id="UP000092460"/>
    </source>
</evidence>
<proteinExistence type="predicted"/>
<evidence type="ECO:0000313" key="1">
    <source>
        <dbReference type="EnsemblMetazoa" id="GPPI002478-PA"/>
    </source>
</evidence>
<dbReference type="VEuPathDB" id="VectorBase:GPPI002478"/>
<name>A0A1B0AMZ3_9MUSC</name>
<protein>
    <submittedName>
        <fullName evidence="1">Uncharacterized protein</fullName>
    </submittedName>
</protein>
<sequence>MGSSRTPIGLTRNKFSRNMLLLSNLLIIVVIIQTCGQLQTVNAKDYSLFWPPYNPFLESPRLRISYNGRIQTDWSSKKSKKKDRTMRMYELMPGITTSVGARRTVLEVKEEKKFYKT</sequence>
<dbReference type="EMBL" id="JXJN01000663">
    <property type="status" value="NOT_ANNOTATED_CDS"/>
    <property type="molecule type" value="Genomic_DNA"/>
</dbReference>
<accession>A0A1B0AMZ3</accession>
<dbReference type="Proteomes" id="UP000092460">
    <property type="component" value="Unassembled WGS sequence"/>
</dbReference>
<reference evidence="2" key="1">
    <citation type="submission" date="2015-01" db="EMBL/GenBank/DDBJ databases">
        <authorList>
            <person name="Aksoy S."/>
            <person name="Warren W."/>
            <person name="Wilson R.K."/>
        </authorList>
    </citation>
    <scope>NUCLEOTIDE SEQUENCE [LARGE SCALE GENOMIC DNA]</scope>
    <source>
        <strain evidence="2">IAEA</strain>
    </source>
</reference>
<keyword evidence="2" id="KW-1185">Reference proteome</keyword>
<reference evidence="1" key="2">
    <citation type="submission" date="2020-05" db="UniProtKB">
        <authorList>
            <consortium name="EnsemblMetazoa"/>
        </authorList>
    </citation>
    <scope>IDENTIFICATION</scope>
    <source>
        <strain evidence="1">IAEA</strain>
    </source>
</reference>
<dbReference type="AlphaFoldDB" id="A0A1B0AMZ3"/>
<organism evidence="1 2">
    <name type="scientific">Glossina palpalis gambiensis</name>
    <dbReference type="NCBI Taxonomy" id="67801"/>
    <lineage>
        <taxon>Eukaryota</taxon>
        <taxon>Metazoa</taxon>
        <taxon>Ecdysozoa</taxon>
        <taxon>Arthropoda</taxon>
        <taxon>Hexapoda</taxon>
        <taxon>Insecta</taxon>
        <taxon>Pterygota</taxon>
        <taxon>Neoptera</taxon>
        <taxon>Endopterygota</taxon>
        <taxon>Diptera</taxon>
        <taxon>Brachycera</taxon>
        <taxon>Muscomorpha</taxon>
        <taxon>Hippoboscoidea</taxon>
        <taxon>Glossinidae</taxon>
        <taxon>Glossina</taxon>
    </lineage>
</organism>
<dbReference type="EnsemblMetazoa" id="GPPI002478-RA">
    <property type="protein sequence ID" value="GPPI002478-PA"/>
    <property type="gene ID" value="GPPI002478"/>
</dbReference>